<dbReference type="Gene3D" id="1.10.357.10">
    <property type="entry name" value="Tetracycline Repressor, domain 2"/>
    <property type="match status" value="1"/>
</dbReference>
<dbReference type="PATRIC" id="fig|743722.3.peg.5258"/>
<dbReference type="AlphaFoldDB" id="F4C9T1"/>
<name>F4C9T1_SPHS2</name>
<dbReference type="EMBL" id="CP002584">
    <property type="protein sequence ID" value="ADZ81466.1"/>
    <property type="molecule type" value="Genomic_DNA"/>
</dbReference>
<feature type="transmembrane region" description="Helical" evidence="3">
    <location>
        <begin position="147"/>
        <end position="165"/>
    </location>
</feature>
<dbReference type="PROSITE" id="PS50977">
    <property type="entry name" value="HTH_TETR_2"/>
    <property type="match status" value="1"/>
</dbReference>
<dbReference type="InterPro" id="IPR001647">
    <property type="entry name" value="HTH_TetR"/>
</dbReference>
<dbReference type="GO" id="GO:0003677">
    <property type="term" value="F:DNA binding"/>
    <property type="evidence" value="ECO:0007669"/>
    <property type="project" value="UniProtKB-UniRule"/>
</dbReference>
<proteinExistence type="predicted"/>
<keyword evidence="3" id="KW-0812">Transmembrane</keyword>
<keyword evidence="3" id="KW-1133">Transmembrane helix</keyword>
<dbReference type="HOGENOM" id="CLU_091688_2_0_10"/>
<feature type="domain" description="HTH tetR-type" evidence="4">
    <location>
        <begin position="6"/>
        <end position="66"/>
    </location>
</feature>
<feature type="transmembrane region" description="Helical" evidence="3">
    <location>
        <begin position="43"/>
        <end position="60"/>
    </location>
</feature>
<dbReference type="OrthoDB" id="836882at2"/>
<sequence>MKKDKEKTMERLLEAVGLIIKSEGFKGLGINKIARISGVDKKLIYVYFGGFDALINSYLIKNDSWINFAKLSLDAISKAKFTSKRNILNFYLEKQFITLKESKLSSRLFEWSVSDDKASLDKLEKERDNSISELFSISDNHFLDTNINYRAVFAVLISAINYLAIKSNMKNKKLCDLDLGHEYDSAEVINAIKMINAWAFEFADREKDTMHNLAKFSQVE</sequence>
<accession>F4C9T1</accession>
<evidence type="ECO:0000256" key="3">
    <source>
        <dbReference type="SAM" id="Phobius"/>
    </source>
</evidence>
<dbReference type="eggNOG" id="COG1309">
    <property type="taxonomic scope" value="Bacteria"/>
</dbReference>
<dbReference type="STRING" id="743722.Sph21_4961"/>
<dbReference type="KEGG" id="shg:Sph21_4961"/>
<evidence type="ECO:0000256" key="2">
    <source>
        <dbReference type="PROSITE-ProRule" id="PRU00335"/>
    </source>
</evidence>
<evidence type="ECO:0000313" key="5">
    <source>
        <dbReference type="EMBL" id="ADZ81466.1"/>
    </source>
</evidence>
<reference evidence="5" key="1">
    <citation type="submission" date="2011-03" db="EMBL/GenBank/DDBJ databases">
        <title>Complete sequence of Sphingobacterium sp. 21.</title>
        <authorList>
            <consortium name="US DOE Joint Genome Institute"/>
            <person name="Lucas S."/>
            <person name="Copeland A."/>
            <person name="Lapidus A."/>
            <person name="Cheng J.-F."/>
            <person name="Goodwin L."/>
            <person name="Pitluck S."/>
            <person name="Davenport K."/>
            <person name="Detter J.C."/>
            <person name="Han C."/>
            <person name="Tapia R."/>
            <person name="Land M."/>
            <person name="Hauser L."/>
            <person name="Kyrpides N."/>
            <person name="Ivanova N."/>
            <person name="Ovchinnikova G."/>
            <person name="Pagani I."/>
            <person name="Siebers A.K."/>
            <person name="Allgaier M."/>
            <person name="Thelen M.P."/>
            <person name="Hugenholtz P."/>
            <person name="Woyke T."/>
        </authorList>
    </citation>
    <scope>NUCLEOTIDE SEQUENCE</scope>
    <source>
        <strain evidence="5">21</strain>
    </source>
</reference>
<keyword evidence="1 2" id="KW-0238">DNA-binding</keyword>
<protein>
    <submittedName>
        <fullName evidence="5">Transcriptional regulator, TetR family</fullName>
    </submittedName>
</protein>
<dbReference type="SUPFAM" id="SSF46689">
    <property type="entry name" value="Homeodomain-like"/>
    <property type="match status" value="1"/>
</dbReference>
<evidence type="ECO:0000256" key="1">
    <source>
        <dbReference type="ARBA" id="ARBA00023125"/>
    </source>
</evidence>
<organism evidence="5">
    <name type="scientific">Sphingobacterium sp. (strain 21)</name>
    <dbReference type="NCBI Taxonomy" id="743722"/>
    <lineage>
        <taxon>Bacteria</taxon>
        <taxon>Pseudomonadati</taxon>
        <taxon>Bacteroidota</taxon>
        <taxon>Sphingobacteriia</taxon>
        <taxon>Sphingobacteriales</taxon>
        <taxon>Sphingobacteriaceae</taxon>
        <taxon>Sphingobacterium</taxon>
    </lineage>
</organism>
<keyword evidence="3" id="KW-0472">Membrane</keyword>
<dbReference type="InterPro" id="IPR009057">
    <property type="entry name" value="Homeodomain-like_sf"/>
</dbReference>
<feature type="DNA-binding region" description="H-T-H motif" evidence="2">
    <location>
        <begin position="29"/>
        <end position="48"/>
    </location>
</feature>
<gene>
    <name evidence="5" type="ordered locus">Sph21_4961</name>
</gene>
<evidence type="ECO:0000259" key="4">
    <source>
        <dbReference type="PROSITE" id="PS50977"/>
    </source>
</evidence>